<feature type="domain" description="SpoVT-AbrB" evidence="2">
    <location>
        <begin position="1"/>
        <end position="48"/>
    </location>
</feature>
<accession>A0A071MHD1</accession>
<organism evidence="3">
    <name type="scientific">Burkholderia cenocepacia</name>
    <dbReference type="NCBI Taxonomy" id="95486"/>
    <lineage>
        <taxon>Bacteria</taxon>
        <taxon>Pseudomonadati</taxon>
        <taxon>Pseudomonadota</taxon>
        <taxon>Betaproteobacteria</taxon>
        <taxon>Burkholderiales</taxon>
        <taxon>Burkholderiaceae</taxon>
        <taxon>Burkholderia</taxon>
        <taxon>Burkholderia cepacia complex</taxon>
    </lineage>
</organism>
<evidence type="ECO:0000313" key="3">
    <source>
        <dbReference type="EMBL" id="KEA55921.1"/>
    </source>
</evidence>
<evidence type="ECO:0000256" key="1">
    <source>
        <dbReference type="PROSITE-ProRule" id="PRU01076"/>
    </source>
</evidence>
<dbReference type="OrthoDB" id="9811597at2"/>
<dbReference type="AlphaFoldDB" id="A0A071MHD1"/>
<protein>
    <submittedName>
        <fullName evidence="3">AbrB family transcriptional regulator</fullName>
    </submittedName>
</protein>
<keyword evidence="1" id="KW-0238">DNA-binding</keyword>
<dbReference type="SMART" id="SM00966">
    <property type="entry name" value="SpoVT_AbrB"/>
    <property type="match status" value="1"/>
</dbReference>
<dbReference type="NCBIfam" id="TIGR01439">
    <property type="entry name" value="lp_hng_hel_AbrB"/>
    <property type="match status" value="1"/>
</dbReference>
<dbReference type="PROSITE" id="PS51740">
    <property type="entry name" value="SPOVT_ABRB"/>
    <property type="match status" value="1"/>
</dbReference>
<dbReference type="SUPFAM" id="SSF89447">
    <property type="entry name" value="AbrB/MazE/MraZ-like"/>
    <property type="match status" value="1"/>
</dbReference>
<dbReference type="Gene3D" id="2.10.260.10">
    <property type="match status" value="1"/>
</dbReference>
<name>A0A071MHD1_9BURK</name>
<reference evidence="3" key="1">
    <citation type="submission" date="2014-04" db="EMBL/GenBank/DDBJ databases">
        <title>In planta biocontrol of soil-borne Fusarium wilt of banana through a plant endophytic bacterium, Burkholderia cenocepacia 869T2.</title>
        <authorList>
            <person name="Ho Y.-N."/>
            <person name="Chiang H.-M."/>
            <person name="Chao C.-P."/>
            <person name="Su C.-C."/>
            <person name="Hsu H.-F."/>
            <person name="Guo C.-T."/>
            <person name="Hsieh J.-L."/>
            <person name="Huang C.-C."/>
        </authorList>
    </citation>
    <scope>NUCLEOTIDE SEQUENCE [LARGE SCALE GENOMIC DNA]</scope>
    <source>
        <strain evidence="3">869T2</strain>
    </source>
</reference>
<gene>
    <name evidence="3" type="ORF">DT99_29745</name>
</gene>
<evidence type="ECO:0000259" key="2">
    <source>
        <dbReference type="PROSITE" id="PS51740"/>
    </source>
</evidence>
<dbReference type="GO" id="GO:0003677">
    <property type="term" value="F:DNA binding"/>
    <property type="evidence" value="ECO:0007669"/>
    <property type="project" value="UniProtKB-UniRule"/>
</dbReference>
<dbReference type="InterPro" id="IPR037914">
    <property type="entry name" value="SpoVT-AbrB_sf"/>
</dbReference>
<comment type="caution">
    <text evidence="3">The sequence shown here is derived from an EMBL/GenBank/DDBJ whole genome shotgun (WGS) entry which is preliminary data.</text>
</comment>
<dbReference type="InterPro" id="IPR007159">
    <property type="entry name" value="SpoVT-AbrB_dom"/>
</dbReference>
<sequence length="81" mass="8762">MTTATITSKGQVTIPVDVRNQLGLEPGDRIEFSFNEATGRYEVYPATRSLVALKGVVKKPAKPVSIDDMNRAIVEQGASAR</sequence>
<dbReference type="EMBL" id="JJOA01000034">
    <property type="protein sequence ID" value="KEA55921.1"/>
    <property type="molecule type" value="Genomic_DNA"/>
</dbReference>
<dbReference type="Pfam" id="PF04014">
    <property type="entry name" value="MazE_antitoxin"/>
    <property type="match status" value="1"/>
</dbReference>
<proteinExistence type="predicted"/>